<evidence type="ECO:0000256" key="5">
    <source>
        <dbReference type="ARBA" id="ARBA00023136"/>
    </source>
</evidence>
<dbReference type="InterPro" id="IPR005538">
    <property type="entry name" value="LrgA/CidA"/>
</dbReference>
<feature type="transmembrane region" description="Helical" evidence="6">
    <location>
        <begin position="18"/>
        <end position="35"/>
    </location>
</feature>
<protein>
    <submittedName>
        <fullName evidence="7">CidA/LrgA family protein</fullName>
    </submittedName>
</protein>
<dbReference type="PANTHER" id="PTHR33931:SF2">
    <property type="entry name" value="HOLIN-LIKE PROTEIN CIDA"/>
    <property type="match status" value="1"/>
</dbReference>
<organism evidence="7 8">
    <name type="scientific">Fodinicurvata halophila</name>
    <dbReference type="NCBI Taxonomy" id="1419723"/>
    <lineage>
        <taxon>Bacteria</taxon>
        <taxon>Pseudomonadati</taxon>
        <taxon>Pseudomonadota</taxon>
        <taxon>Alphaproteobacteria</taxon>
        <taxon>Rhodospirillales</taxon>
        <taxon>Rhodovibrionaceae</taxon>
        <taxon>Fodinicurvata</taxon>
    </lineage>
</organism>
<feature type="transmembrane region" description="Helical" evidence="6">
    <location>
        <begin position="101"/>
        <end position="125"/>
    </location>
</feature>
<comment type="caution">
    <text evidence="7">The sequence shown here is derived from an EMBL/GenBank/DDBJ whole genome shotgun (WGS) entry which is preliminary data.</text>
</comment>
<evidence type="ECO:0000256" key="6">
    <source>
        <dbReference type="SAM" id="Phobius"/>
    </source>
</evidence>
<dbReference type="PANTHER" id="PTHR33931">
    <property type="entry name" value="HOLIN-LIKE PROTEIN CIDA-RELATED"/>
    <property type="match status" value="1"/>
</dbReference>
<keyword evidence="2" id="KW-1003">Cell membrane</keyword>
<accession>A0ABV8UHG6</accession>
<feature type="transmembrane region" description="Helical" evidence="6">
    <location>
        <begin position="70"/>
        <end position="89"/>
    </location>
</feature>
<keyword evidence="8" id="KW-1185">Reference proteome</keyword>
<sequence length="132" mass="14394">MRLSPVTYAHVMLRRSRLLQAAVLIGFWLIGEGLVRAADLGIPGGIVGFLLVLGLLMSRRLRLESVKRGADWFVSEMLLFFLPAVVAIVDHGELVSLAGLKALLVIVAGTLAVMLVTALTVDLCYRWSAKHE</sequence>
<gene>
    <name evidence="7" type="ORF">ACFOW6_01915</name>
</gene>
<dbReference type="Proteomes" id="UP001595799">
    <property type="component" value="Unassembled WGS sequence"/>
</dbReference>
<dbReference type="EMBL" id="JBHSCW010000001">
    <property type="protein sequence ID" value="MFC4350291.1"/>
    <property type="molecule type" value="Genomic_DNA"/>
</dbReference>
<evidence type="ECO:0000313" key="7">
    <source>
        <dbReference type="EMBL" id="MFC4350291.1"/>
    </source>
</evidence>
<dbReference type="RefSeq" id="WP_382420590.1">
    <property type="nucleotide sequence ID" value="NZ_JBHSCW010000001.1"/>
</dbReference>
<proteinExistence type="predicted"/>
<dbReference type="Pfam" id="PF03788">
    <property type="entry name" value="LrgA"/>
    <property type="match status" value="1"/>
</dbReference>
<reference evidence="8" key="1">
    <citation type="journal article" date="2019" name="Int. J. Syst. Evol. Microbiol.">
        <title>The Global Catalogue of Microorganisms (GCM) 10K type strain sequencing project: providing services to taxonomists for standard genome sequencing and annotation.</title>
        <authorList>
            <consortium name="The Broad Institute Genomics Platform"/>
            <consortium name="The Broad Institute Genome Sequencing Center for Infectious Disease"/>
            <person name="Wu L."/>
            <person name="Ma J."/>
        </authorList>
    </citation>
    <scope>NUCLEOTIDE SEQUENCE [LARGE SCALE GENOMIC DNA]</scope>
    <source>
        <strain evidence="8">CECT 8472</strain>
    </source>
</reference>
<feature type="transmembrane region" description="Helical" evidence="6">
    <location>
        <begin position="41"/>
        <end position="58"/>
    </location>
</feature>
<keyword evidence="5 6" id="KW-0472">Membrane</keyword>
<evidence type="ECO:0000256" key="2">
    <source>
        <dbReference type="ARBA" id="ARBA00022475"/>
    </source>
</evidence>
<keyword evidence="3 6" id="KW-0812">Transmembrane</keyword>
<evidence type="ECO:0000256" key="3">
    <source>
        <dbReference type="ARBA" id="ARBA00022692"/>
    </source>
</evidence>
<evidence type="ECO:0000256" key="1">
    <source>
        <dbReference type="ARBA" id="ARBA00004651"/>
    </source>
</evidence>
<evidence type="ECO:0000313" key="8">
    <source>
        <dbReference type="Proteomes" id="UP001595799"/>
    </source>
</evidence>
<evidence type="ECO:0000256" key="4">
    <source>
        <dbReference type="ARBA" id="ARBA00022989"/>
    </source>
</evidence>
<comment type="subcellular location">
    <subcellularLocation>
        <location evidence="1">Cell membrane</location>
        <topology evidence="1">Multi-pass membrane protein</topology>
    </subcellularLocation>
</comment>
<keyword evidence="4 6" id="KW-1133">Transmembrane helix</keyword>
<name>A0ABV8UHG6_9PROT</name>